<keyword evidence="2" id="KW-1133">Transmembrane helix</keyword>
<dbReference type="Proteomes" id="UP000051952">
    <property type="component" value="Unassembled WGS sequence"/>
</dbReference>
<keyword evidence="4" id="KW-1185">Reference proteome</keyword>
<accession>A0A0S4JJB4</accession>
<gene>
    <name evidence="3" type="ORF">BSAL_19250</name>
</gene>
<name>A0A0S4JJB4_BODSA</name>
<evidence type="ECO:0000313" key="3">
    <source>
        <dbReference type="EMBL" id="CUG89093.1"/>
    </source>
</evidence>
<feature type="region of interest" description="Disordered" evidence="1">
    <location>
        <begin position="1"/>
        <end position="21"/>
    </location>
</feature>
<dbReference type="AlphaFoldDB" id="A0A0S4JJB4"/>
<dbReference type="EMBL" id="CYKH01001704">
    <property type="protein sequence ID" value="CUG89093.1"/>
    <property type="molecule type" value="Genomic_DNA"/>
</dbReference>
<proteinExistence type="predicted"/>
<sequence length="112" mass="12606">MRRASFTAATMLSSSSSISSGVMSLRSFGNAPARVRPGEEPPTYQWTQAPRETSAILVISSMFIVPMCMIVLWEDDNQRKKRATMEWAQAYDASADPWKRRVPEEKTATYTP</sequence>
<keyword evidence="2" id="KW-0472">Membrane</keyword>
<dbReference type="VEuPathDB" id="TriTrypDB:BSAL_19250"/>
<protein>
    <submittedName>
        <fullName evidence="3">Membrane-associated protein, putative</fullName>
    </submittedName>
</protein>
<reference evidence="4" key="1">
    <citation type="submission" date="2015-09" db="EMBL/GenBank/DDBJ databases">
        <authorList>
            <consortium name="Pathogen Informatics"/>
        </authorList>
    </citation>
    <scope>NUCLEOTIDE SEQUENCE [LARGE SCALE GENOMIC DNA]</scope>
    <source>
        <strain evidence="4">Lake Konstanz</strain>
    </source>
</reference>
<evidence type="ECO:0000313" key="4">
    <source>
        <dbReference type="Proteomes" id="UP000051952"/>
    </source>
</evidence>
<evidence type="ECO:0000256" key="2">
    <source>
        <dbReference type="SAM" id="Phobius"/>
    </source>
</evidence>
<evidence type="ECO:0000256" key="1">
    <source>
        <dbReference type="SAM" id="MobiDB-lite"/>
    </source>
</evidence>
<feature type="transmembrane region" description="Helical" evidence="2">
    <location>
        <begin position="54"/>
        <end position="73"/>
    </location>
</feature>
<organism evidence="3 4">
    <name type="scientific">Bodo saltans</name>
    <name type="common">Flagellated protozoan</name>
    <dbReference type="NCBI Taxonomy" id="75058"/>
    <lineage>
        <taxon>Eukaryota</taxon>
        <taxon>Discoba</taxon>
        <taxon>Euglenozoa</taxon>
        <taxon>Kinetoplastea</taxon>
        <taxon>Metakinetoplastina</taxon>
        <taxon>Eubodonida</taxon>
        <taxon>Bodonidae</taxon>
        <taxon>Bodo</taxon>
    </lineage>
</organism>
<keyword evidence="2" id="KW-0812">Transmembrane</keyword>